<dbReference type="InterPro" id="IPR005107">
    <property type="entry name" value="CO_DH_flav_C"/>
</dbReference>
<dbReference type="PROSITE" id="PS51387">
    <property type="entry name" value="FAD_PCMH"/>
    <property type="match status" value="1"/>
</dbReference>
<protein>
    <submittedName>
        <fullName evidence="5">Oxidoreductase</fullName>
    </submittedName>
</protein>
<keyword evidence="6" id="KW-1185">Reference proteome</keyword>
<accession>A0A6V8KGW4</accession>
<dbReference type="Pfam" id="PF03450">
    <property type="entry name" value="CO_deh_flav_C"/>
    <property type="match status" value="1"/>
</dbReference>
<dbReference type="InterPro" id="IPR002346">
    <property type="entry name" value="Mopterin_DH_FAD-bd"/>
</dbReference>
<feature type="domain" description="FAD-binding PCMH-type" evidence="4">
    <location>
        <begin position="1"/>
        <end position="162"/>
    </location>
</feature>
<dbReference type="InterPro" id="IPR016166">
    <property type="entry name" value="FAD-bd_PCMH"/>
</dbReference>
<dbReference type="InterPro" id="IPR036683">
    <property type="entry name" value="CO_DH_flav_C_dom_sf"/>
</dbReference>
<evidence type="ECO:0000256" key="3">
    <source>
        <dbReference type="ARBA" id="ARBA00023002"/>
    </source>
</evidence>
<dbReference type="InterPro" id="IPR036318">
    <property type="entry name" value="FAD-bd_PCMH-like_sf"/>
</dbReference>
<dbReference type="InterPro" id="IPR016169">
    <property type="entry name" value="FAD-bd_PCMH_sub2"/>
</dbReference>
<dbReference type="GO" id="GO:0016491">
    <property type="term" value="F:oxidoreductase activity"/>
    <property type="evidence" value="ECO:0007669"/>
    <property type="project" value="UniProtKB-KW"/>
</dbReference>
<keyword evidence="3" id="KW-0560">Oxidoreductase</keyword>
<dbReference type="Gene3D" id="3.30.390.50">
    <property type="entry name" value="CO dehydrogenase flavoprotein, C-terminal domain"/>
    <property type="match status" value="1"/>
</dbReference>
<gene>
    <name evidence="5" type="ORF">Phou_068000</name>
</gene>
<dbReference type="InterPro" id="IPR051312">
    <property type="entry name" value="Diverse_Substr_Oxidored"/>
</dbReference>
<dbReference type="SMART" id="SM01092">
    <property type="entry name" value="CO_deh_flav_C"/>
    <property type="match status" value="1"/>
</dbReference>
<dbReference type="Gene3D" id="3.30.465.10">
    <property type="match status" value="1"/>
</dbReference>
<dbReference type="PANTHER" id="PTHR42659:SF2">
    <property type="entry name" value="XANTHINE DEHYDROGENASE SUBUNIT C-RELATED"/>
    <property type="match status" value="1"/>
</dbReference>
<proteinExistence type="predicted"/>
<reference evidence="5 6" key="2">
    <citation type="submission" date="2020-03" db="EMBL/GenBank/DDBJ databases">
        <authorList>
            <person name="Ichikawa N."/>
            <person name="Kimura A."/>
            <person name="Kitahashi Y."/>
            <person name="Uohara A."/>
        </authorList>
    </citation>
    <scope>NUCLEOTIDE SEQUENCE [LARGE SCALE GENOMIC DNA]</scope>
    <source>
        <strain evidence="5 6">NBRC 108639</strain>
    </source>
</reference>
<comment type="caution">
    <text evidence="5">The sequence shown here is derived from an EMBL/GenBank/DDBJ whole genome shotgun (WGS) entry which is preliminary data.</text>
</comment>
<evidence type="ECO:0000313" key="5">
    <source>
        <dbReference type="EMBL" id="GFJ82620.1"/>
    </source>
</evidence>
<dbReference type="EMBL" id="BLPF01000002">
    <property type="protein sequence ID" value="GFJ82620.1"/>
    <property type="molecule type" value="Genomic_DNA"/>
</dbReference>
<name>A0A6V8KGW4_9ACTN</name>
<keyword evidence="1" id="KW-0285">Flavoprotein</keyword>
<dbReference type="SUPFAM" id="SSF55447">
    <property type="entry name" value="CO dehydrogenase flavoprotein C-terminal domain-like"/>
    <property type="match status" value="1"/>
</dbReference>
<dbReference type="Proteomes" id="UP000482800">
    <property type="component" value="Unassembled WGS sequence"/>
</dbReference>
<organism evidence="5 6">
    <name type="scientific">Phytohabitans houttuyneae</name>
    <dbReference type="NCBI Taxonomy" id="1076126"/>
    <lineage>
        <taxon>Bacteria</taxon>
        <taxon>Bacillati</taxon>
        <taxon>Actinomycetota</taxon>
        <taxon>Actinomycetes</taxon>
        <taxon>Micromonosporales</taxon>
        <taxon>Micromonosporaceae</taxon>
    </lineage>
</organism>
<dbReference type="PANTHER" id="PTHR42659">
    <property type="entry name" value="XANTHINE DEHYDROGENASE SUBUNIT C-RELATED"/>
    <property type="match status" value="1"/>
</dbReference>
<dbReference type="Pfam" id="PF00941">
    <property type="entry name" value="FAD_binding_5"/>
    <property type="match status" value="1"/>
</dbReference>
<dbReference type="GO" id="GO:0071949">
    <property type="term" value="F:FAD binding"/>
    <property type="evidence" value="ECO:0007669"/>
    <property type="project" value="InterPro"/>
</dbReference>
<reference evidence="5 6" key="1">
    <citation type="submission" date="2020-03" db="EMBL/GenBank/DDBJ databases">
        <title>Whole genome shotgun sequence of Phytohabitans houttuyneae NBRC 108639.</title>
        <authorList>
            <person name="Komaki H."/>
            <person name="Tamura T."/>
        </authorList>
    </citation>
    <scope>NUCLEOTIDE SEQUENCE [LARGE SCALE GENOMIC DNA]</scope>
    <source>
        <strain evidence="5 6">NBRC 108639</strain>
    </source>
</reference>
<evidence type="ECO:0000313" key="6">
    <source>
        <dbReference type="Proteomes" id="UP000482800"/>
    </source>
</evidence>
<dbReference type="SUPFAM" id="SSF56176">
    <property type="entry name" value="FAD-binding/transporter-associated domain-like"/>
    <property type="match status" value="1"/>
</dbReference>
<keyword evidence="2" id="KW-0274">FAD</keyword>
<evidence type="ECO:0000259" key="4">
    <source>
        <dbReference type="PROSITE" id="PS51387"/>
    </source>
</evidence>
<sequence length="274" mass="27711">MITAVRTPDSLAAALGHAAAGGRLMAGGTVVMAQVNSGSPGSPELVSLRRAGIGGISLDGAVARVGATTTLTEVEESAELAFLRGAARSVASPTIRNLATVGGNLFVPQPYGDLAVCLLALDATVEVAGPDGGREVPVEAVLAGGVAPGEVVTAVRLAVPAAGTWFYYKAMRRKLNSAAIVAVAAVVGSAGGVVTSARIALGGVAPRPVRAASAERVLIGRPLSTDVLEEAGRAARADIAPFDDSYASAWYRTRVLPVHLRRAFLGQADPSERA</sequence>
<evidence type="ECO:0000256" key="1">
    <source>
        <dbReference type="ARBA" id="ARBA00022630"/>
    </source>
</evidence>
<evidence type="ECO:0000256" key="2">
    <source>
        <dbReference type="ARBA" id="ARBA00022827"/>
    </source>
</evidence>
<dbReference type="RefSeq" id="WP_173063362.1">
    <property type="nucleotide sequence ID" value="NZ_BAABGO010000010.1"/>
</dbReference>
<dbReference type="AlphaFoldDB" id="A0A6V8KGW4"/>